<evidence type="ECO:0000313" key="1">
    <source>
        <dbReference type="EMBL" id="SUO95704.1"/>
    </source>
</evidence>
<name>A0A380MU47_9GAMM</name>
<dbReference type="Proteomes" id="UP000254601">
    <property type="component" value="Unassembled WGS sequence"/>
</dbReference>
<dbReference type="InterPro" id="IPR047741">
    <property type="entry name" value="DIP1984-like"/>
</dbReference>
<sequence>MKLAEALSERADLQRRLFQLQDRLTRNAQYQEGETPAEEPHALLEEYERTSAALETLVIRINRSNHHLQLENGLPMIDALAKRERLQAKHNMLIQLANAAMPEQTRYSRSEIKMLAAVSVKAIRQQADEVAKTCRLLDLQIQAANWQHELIE</sequence>
<protein>
    <recommendedName>
        <fullName evidence="3">Septicolysin</fullName>
    </recommendedName>
</protein>
<dbReference type="AlphaFoldDB" id="A0A380MU47"/>
<keyword evidence="2" id="KW-1185">Reference proteome</keyword>
<dbReference type="Pfam" id="PF20935">
    <property type="entry name" value="DUF6847"/>
    <property type="match status" value="1"/>
</dbReference>
<proteinExistence type="predicted"/>
<reference evidence="1 2" key="1">
    <citation type="submission" date="2018-06" db="EMBL/GenBank/DDBJ databases">
        <authorList>
            <consortium name="Pathogen Informatics"/>
            <person name="Doyle S."/>
        </authorList>
    </citation>
    <scope>NUCLEOTIDE SEQUENCE [LARGE SCALE GENOMIC DNA]</scope>
    <source>
        <strain evidence="1 2">NCTC13337</strain>
    </source>
</reference>
<dbReference type="EMBL" id="UHIC01000001">
    <property type="protein sequence ID" value="SUO95704.1"/>
    <property type="molecule type" value="Genomic_DNA"/>
</dbReference>
<accession>A0A380MU47</accession>
<dbReference type="NCBIfam" id="NF038048">
    <property type="entry name" value="DIP1984_fam"/>
    <property type="match status" value="1"/>
</dbReference>
<organism evidence="1 2">
    <name type="scientific">Suttonella ornithocola</name>
    <dbReference type="NCBI Taxonomy" id="279832"/>
    <lineage>
        <taxon>Bacteria</taxon>
        <taxon>Pseudomonadati</taxon>
        <taxon>Pseudomonadota</taxon>
        <taxon>Gammaproteobacteria</taxon>
        <taxon>Cardiobacteriales</taxon>
        <taxon>Cardiobacteriaceae</taxon>
        <taxon>Suttonella</taxon>
    </lineage>
</organism>
<dbReference type="CDD" id="cd12208">
    <property type="entry name" value="DIP1984-like"/>
    <property type="match status" value="1"/>
</dbReference>
<gene>
    <name evidence="1" type="ORF">NCTC13337_01544</name>
</gene>
<dbReference type="OrthoDB" id="3730241at2"/>
<evidence type="ECO:0008006" key="3">
    <source>
        <dbReference type="Google" id="ProtNLM"/>
    </source>
</evidence>
<dbReference type="RefSeq" id="WP_072576018.1">
    <property type="nucleotide sequence ID" value="NZ_LWHB01000044.1"/>
</dbReference>
<evidence type="ECO:0000313" key="2">
    <source>
        <dbReference type="Proteomes" id="UP000254601"/>
    </source>
</evidence>
<dbReference type="Gene3D" id="6.10.320.10">
    <property type="match status" value="1"/>
</dbReference>